<keyword evidence="3" id="KW-1185">Reference proteome</keyword>
<dbReference type="Proteomes" id="UP001605036">
    <property type="component" value="Unassembled WGS sequence"/>
</dbReference>
<dbReference type="AlphaFoldDB" id="A0ABD1XII4"/>
<gene>
    <name evidence="2" type="ORF">R1flu_027309</name>
</gene>
<accession>A0ABD1XII4</accession>
<protein>
    <submittedName>
        <fullName evidence="2">Uncharacterized protein</fullName>
    </submittedName>
</protein>
<feature type="compositionally biased region" description="Polar residues" evidence="1">
    <location>
        <begin position="1"/>
        <end position="10"/>
    </location>
</feature>
<organism evidence="2 3">
    <name type="scientific">Riccia fluitans</name>
    <dbReference type="NCBI Taxonomy" id="41844"/>
    <lineage>
        <taxon>Eukaryota</taxon>
        <taxon>Viridiplantae</taxon>
        <taxon>Streptophyta</taxon>
        <taxon>Embryophyta</taxon>
        <taxon>Marchantiophyta</taxon>
        <taxon>Marchantiopsida</taxon>
        <taxon>Marchantiidae</taxon>
        <taxon>Marchantiales</taxon>
        <taxon>Ricciaceae</taxon>
        <taxon>Riccia</taxon>
    </lineage>
</organism>
<feature type="compositionally biased region" description="Basic and acidic residues" evidence="1">
    <location>
        <begin position="28"/>
        <end position="41"/>
    </location>
</feature>
<evidence type="ECO:0000313" key="3">
    <source>
        <dbReference type="Proteomes" id="UP001605036"/>
    </source>
</evidence>
<dbReference type="EMBL" id="JBHFFA010000008">
    <property type="protein sequence ID" value="KAL2608736.1"/>
    <property type="molecule type" value="Genomic_DNA"/>
</dbReference>
<reference evidence="2 3" key="1">
    <citation type="submission" date="2024-09" db="EMBL/GenBank/DDBJ databases">
        <title>Chromosome-scale assembly of Riccia fluitans.</title>
        <authorList>
            <person name="Paukszto L."/>
            <person name="Sawicki J."/>
            <person name="Karawczyk K."/>
            <person name="Piernik-Szablinska J."/>
            <person name="Szczecinska M."/>
            <person name="Mazdziarz M."/>
        </authorList>
    </citation>
    <scope>NUCLEOTIDE SEQUENCE [LARGE SCALE GENOMIC DNA]</scope>
    <source>
        <strain evidence="2">Rf_01</strain>
        <tissue evidence="2">Aerial parts of the thallus</tissue>
    </source>
</reference>
<sequence>MRSREASTASPARWHRRQQREARKRPEKSRITAARRERESRRRLSLGPLRRFLRGGSPIQGLHSCAGDETSGGLRVQLWIPLLLLLSLGVTRRRLGGISIFFLTWFGFPELRRSMETKNKNMNDCGRWFRSALECCRAGKLSVGVAEKLSVNDCRILDGRRLARRKNEET</sequence>
<evidence type="ECO:0000313" key="2">
    <source>
        <dbReference type="EMBL" id="KAL2608736.1"/>
    </source>
</evidence>
<feature type="region of interest" description="Disordered" evidence="1">
    <location>
        <begin position="1"/>
        <end position="41"/>
    </location>
</feature>
<feature type="compositionally biased region" description="Basic residues" evidence="1">
    <location>
        <begin position="13"/>
        <end position="27"/>
    </location>
</feature>
<evidence type="ECO:0000256" key="1">
    <source>
        <dbReference type="SAM" id="MobiDB-lite"/>
    </source>
</evidence>
<proteinExistence type="predicted"/>
<comment type="caution">
    <text evidence="2">The sequence shown here is derived from an EMBL/GenBank/DDBJ whole genome shotgun (WGS) entry which is preliminary data.</text>
</comment>
<name>A0ABD1XII4_9MARC</name>